<evidence type="ECO:0000256" key="2">
    <source>
        <dbReference type="SAM" id="SignalP"/>
    </source>
</evidence>
<feature type="domain" description="SLH" evidence="3">
    <location>
        <begin position="1224"/>
        <end position="1287"/>
    </location>
</feature>
<feature type="signal peptide" evidence="2">
    <location>
        <begin position="1"/>
        <end position="29"/>
    </location>
</feature>
<name>A0A1Z2XVY2_9FIRM</name>
<dbReference type="Proteomes" id="UP000196710">
    <property type="component" value="Chromosome"/>
</dbReference>
<dbReference type="PROSITE" id="PS51272">
    <property type="entry name" value="SLH"/>
    <property type="match status" value="3"/>
</dbReference>
<dbReference type="RefSeq" id="WP_066537417.1">
    <property type="nucleotide sequence ID" value="NZ_CP021422.1"/>
</dbReference>
<protein>
    <submittedName>
        <fullName evidence="5">S-layer homology domain-containing protein</fullName>
    </submittedName>
</protein>
<evidence type="ECO:0000313" key="4">
    <source>
        <dbReference type="EMBL" id="ASB42604.1"/>
    </source>
</evidence>
<evidence type="ECO:0000256" key="1">
    <source>
        <dbReference type="ARBA" id="ARBA00022737"/>
    </source>
</evidence>
<dbReference type="EMBL" id="CP065321">
    <property type="protein sequence ID" value="QQR31902.1"/>
    <property type="molecule type" value="Genomic_DNA"/>
</dbReference>
<dbReference type="KEGG" id="amur:ADH66_19350"/>
<evidence type="ECO:0000313" key="6">
    <source>
        <dbReference type="Proteomes" id="UP000196710"/>
    </source>
</evidence>
<keyword evidence="1" id="KW-0677">Repeat</keyword>
<feature type="chain" id="PRO_5044568712" evidence="2">
    <location>
        <begin position="30"/>
        <end position="1402"/>
    </location>
</feature>
<accession>A0A1Z2XVY2</accession>
<evidence type="ECO:0000313" key="7">
    <source>
        <dbReference type="Proteomes" id="UP000596035"/>
    </source>
</evidence>
<proteinExistence type="predicted"/>
<feature type="domain" description="SLH" evidence="3">
    <location>
        <begin position="1346"/>
        <end position="1402"/>
    </location>
</feature>
<organism evidence="5 7">
    <name type="scientific">Acutalibacter muris</name>
    <dbReference type="NCBI Taxonomy" id="1796620"/>
    <lineage>
        <taxon>Bacteria</taxon>
        <taxon>Bacillati</taxon>
        <taxon>Bacillota</taxon>
        <taxon>Clostridia</taxon>
        <taxon>Eubacteriales</taxon>
        <taxon>Acutalibacteraceae</taxon>
        <taxon>Acutalibacter</taxon>
    </lineage>
</organism>
<dbReference type="InterPro" id="IPR001119">
    <property type="entry name" value="SLH_dom"/>
</dbReference>
<gene>
    <name evidence="4" type="ORF">ADH66_19350</name>
    <name evidence="5" type="ORF">I5Q82_09780</name>
</gene>
<sequence length="1402" mass="150729">MNKSKFLKRSLAALLAILMVATMIPSAFAAGEDAPEIFVDNRRATCDGTNYSITIYDTDDVLISWTPIPGTKMRVVTKDGIEKDLDARIYLPENAAFDGKDTYTIKLQEIVGKNAPIDHNLSITIKSTKPTNECRLGGVRVDKTSGKYKLGYLGDGTNDVLGYSNKVEDDGIEAHAIEGVVSGNTVTVTLPFGMTPEDVGFDGAGIANDITATAVFAPLSVVAKSHYTYNSATKTGSVRVTAKSGATKTYTVKFESEQVFESFEGATNLADLENVTKIDTNKATATNGYVYSRYTLKVNKKVADPTSTTATYTWVPEFVPTERAQRIMGVGEASRDTSATTLKLEKQAKANGAANSGTEIVNFTTSAVTSPANSSMLRLVTSGHAKWDINAGQMITGSPDYVYLLVRTKANPSGAYVEVQLNPVLNPAAGPRITEIQAANTLSSESAAFVAADATSIDVVLDKEYGDEAGGSETQGDKTDISKVYLHVSTDTNAYVRIPSQEANNPAVSSSSWDSQTPSTRHLLRNVNAKDGSVTIQITDANGKNPRNYRVNFRVATTNHTELERVALYTADGVKVAESIKQADKTAPRELEVPYEYFPTAGDVSQDPTGTVAGHPLANLYLCVFPSDGAAVAPGKLPTTIDVSNVAINSSTNSQNPDLFENGVTTVGDVWNSNFVEDSAGNASSDFGDTLFVTVSNAGAGTEEETYQIVLKRKLPKTEAELDSVETNKALDANYVYSQANTLGREKMGQSYEQPVGTAAPNPADIGQAYIAAKDIAGNDLPARISGNDIIVTVPANWDASTDTLYLTKLVPSADTKKVYRSVFNAMRESSASGTSIIEASKSVLVPTEQKDQTQNDVALRDYGGTVNRFKNLTVVGGGAEEQNILYAVSERDYWNNPGLNGADPADVNALKTYSTPYEVHIEYAPDNSEERELKDVQSANPALATANFDAEYGLITISVPDSTDWSDGYRGDRSKNFKLNFTASADALIIDKYQKELNDGVANAKAASANTNNTNWAGAATGRYAIAGATPTPDETKVLNEYWRQLNVRDQITNDTEFFVLNGELYIYDPLTGYETPVTGVGGKFTNNNWATIKSKQAEIQVYDAQQNDKITYRLDLKVGSSQPVSGDNTLSSVTADGHAATKSGNDYTVYVPEGTDMSKAKLSLLTTDSGARVTSVDGKTYTDGMEVDLSEGKTVSVVVTAANGASATYTIKSAYGSAPDPWTNPFTDVSEDDWYYNAVKYVNQNGLMDGTSATKFSPRVNLTRAQFAQILYNAEGNPDVTWTDKFSDVKEGAWYAKAVIWAAENNVLAGYANGTARPNSIVTREDLVSLLWRYAGKPAPTGTTLDFSDASKVSSYAKDALLWAVENKIISGRANGELDPKGNAQRAEAAQMLMQYFSNK</sequence>
<keyword evidence="2" id="KW-0732">Signal</keyword>
<reference evidence="4" key="1">
    <citation type="journal article" date="2017" name="Genome Announc.">
        <title>High-Quality Whole-Genome Sequences of the Oligo-Mouse-Microbiota Bacterial Community.</title>
        <authorList>
            <person name="Garzetti D."/>
            <person name="Brugiroux S."/>
            <person name="Bunk B."/>
            <person name="Pukall R."/>
            <person name="McCoy K.D."/>
            <person name="Macpherson A.J."/>
            <person name="Stecher B."/>
        </authorList>
    </citation>
    <scope>NUCLEOTIDE SEQUENCE</scope>
    <source>
        <strain evidence="4">KB18</strain>
    </source>
</reference>
<evidence type="ECO:0000313" key="5">
    <source>
        <dbReference type="EMBL" id="QQR31902.1"/>
    </source>
</evidence>
<reference evidence="5 7" key="3">
    <citation type="submission" date="2020-11" db="EMBL/GenBank/DDBJ databases">
        <title>Closed and high quality bacterial genomes of the OMM12 community.</title>
        <authorList>
            <person name="Marbouty M."/>
            <person name="Lamy-Besnier Q."/>
            <person name="Debarbieux L."/>
            <person name="Koszul R."/>
        </authorList>
    </citation>
    <scope>NUCLEOTIDE SEQUENCE [LARGE SCALE GENOMIC DNA]</scope>
    <source>
        <strain evidence="5 7">KB18</strain>
    </source>
</reference>
<evidence type="ECO:0000259" key="3">
    <source>
        <dbReference type="PROSITE" id="PS51272"/>
    </source>
</evidence>
<dbReference type="EMBL" id="CP021422">
    <property type="protein sequence ID" value="ASB42604.1"/>
    <property type="molecule type" value="Genomic_DNA"/>
</dbReference>
<keyword evidence="6" id="KW-1185">Reference proteome</keyword>
<reference evidence="6" key="2">
    <citation type="submission" date="2017-05" db="EMBL/GenBank/DDBJ databases">
        <title>Improved OligoMM genomes.</title>
        <authorList>
            <person name="Garzetti D."/>
        </authorList>
    </citation>
    <scope>NUCLEOTIDE SEQUENCE [LARGE SCALE GENOMIC DNA]</scope>
    <source>
        <strain evidence="6">KB18</strain>
    </source>
</reference>
<dbReference type="Proteomes" id="UP000596035">
    <property type="component" value="Chromosome"/>
</dbReference>
<dbReference type="Pfam" id="PF00395">
    <property type="entry name" value="SLH"/>
    <property type="match status" value="3"/>
</dbReference>
<feature type="domain" description="SLH" evidence="3">
    <location>
        <begin position="1288"/>
        <end position="1344"/>
    </location>
</feature>